<dbReference type="GO" id="GO:0051087">
    <property type="term" value="F:protein-folding chaperone binding"/>
    <property type="evidence" value="ECO:0007669"/>
    <property type="project" value="InterPro"/>
</dbReference>
<dbReference type="Gene3D" id="3.15.10.20">
    <property type="entry name" value="Activator of Hsp90 ATPase Aha1, N-terminal domain"/>
    <property type="match status" value="1"/>
</dbReference>
<dbReference type="GeneTree" id="ENSGT00940000157344"/>
<dbReference type="Ensembl" id="ENSAMET00000020050.2">
    <property type="protein sequence ID" value="ENSAMEP00000019284.2"/>
    <property type="gene ID" value="ENSAMEG00000018248.2"/>
</dbReference>
<dbReference type="HOGENOM" id="CLU_049046_0_0_1"/>
<dbReference type="STRING" id="9646.ENSAMEP00000019284"/>
<dbReference type="Pfam" id="PF09229">
    <property type="entry name" value="Aha1_N"/>
    <property type="match status" value="1"/>
</dbReference>
<organism evidence="3 4">
    <name type="scientific">Ailuropoda melanoleuca</name>
    <name type="common">Giant panda</name>
    <dbReference type="NCBI Taxonomy" id="9646"/>
    <lineage>
        <taxon>Eukaryota</taxon>
        <taxon>Metazoa</taxon>
        <taxon>Chordata</taxon>
        <taxon>Craniata</taxon>
        <taxon>Vertebrata</taxon>
        <taxon>Euteleostomi</taxon>
        <taxon>Mammalia</taxon>
        <taxon>Eutheria</taxon>
        <taxon>Laurasiatheria</taxon>
        <taxon>Carnivora</taxon>
        <taxon>Caniformia</taxon>
        <taxon>Ursidae</taxon>
        <taxon>Ailuropoda</taxon>
    </lineage>
</organism>
<dbReference type="InParanoid" id="G1MIU9"/>
<comment type="similarity">
    <text evidence="1">Belongs to the AHA1 family.</text>
</comment>
<evidence type="ECO:0000256" key="1">
    <source>
        <dbReference type="ARBA" id="ARBA00006817"/>
    </source>
</evidence>
<evidence type="ECO:0000313" key="3">
    <source>
        <dbReference type="Ensembl" id="ENSAMEP00000019284.2"/>
    </source>
</evidence>
<dbReference type="InterPro" id="IPR036338">
    <property type="entry name" value="Aha1"/>
</dbReference>
<dbReference type="SMART" id="SM01000">
    <property type="entry name" value="Aha1_N"/>
    <property type="match status" value="1"/>
</dbReference>
<reference evidence="3" key="3">
    <citation type="submission" date="2025-09" db="UniProtKB">
        <authorList>
            <consortium name="Ensembl"/>
        </authorList>
    </citation>
    <scope>IDENTIFICATION</scope>
</reference>
<dbReference type="PANTHER" id="PTHR13009:SF4">
    <property type="entry name" value="ACTIVATOR OF 90 KDA HEAT SHOCK PROTEIN ATPASE HOMOLOG 2-RELATED"/>
    <property type="match status" value="1"/>
</dbReference>
<dbReference type="AlphaFoldDB" id="G1MIU9"/>
<dbReference type="InterPro" id="IPR015310">
    <property type="entry name" value="AHSA1-like_N"/>
</dbReference>
<reference evidence="3" key="2">
    <citation type="submission" date="2025-08" db="UniProtKB">
        <authorList>
            <consortium name="Ensembl"/>
        </authorList>
    </citation>
    <scope>IDENTIFICATION</scope>
</reference>
<dbReference type="GO" id="GO:0006457">
    <property type="term" value="P:protein folding"/>
    <property type="evidence" value="ECO:0007669"/>
    <property type="project" value="TreeGrafter"/>
</dbReference>
<reference evidence="3 4" key="1">
    <citation type="journal article" date="2010" name="Nature">
        <title>The sequence and de novo assembly of the giant panda genome.</title>
        <authorList>
            <person name="Li R."/>
            <person name="Fan W."/>
            <person name="Tian G."/>
            <person name="Zhu H."/>
            <person name="He L."/>
            <person name="Cai J."/>
            <person name="Huang Q."/>
            <person name="Cai Q."/>
            <person name="Li B."/>
            <person name="Bai Y."/>
            <person name="Zhang Z."/>
            <person name="Zhang Y."/>
            <person name="Wang W."/>
            <person name="Li J."/>
            <person name="Wei F."/>
            <person name="Li H."/>
            <person name="Jian M."/>
            <person name="Li J."/>
            <person name="Zhang Z."/>
            <person name="Nielsen R."/>
            <person name="Li D."/>
            <person name="Gu W."/>
            <person name="Yang Z."/>
            <person name="Xuan Z."/>
            <person name="Ryder O.A."/>
            <person name="Leung F.C."/>
            <person name="Zhou Y."/>
            <person name="Cao J."/>
            <person name="Sun X."/>
            <person name="Fu Y."/>
            <person name="Fang X."/>
            <person name="Guo X."/>
            <person name="Wang B."/>
            <person name="Hou R."/>
            <person name="Shen F."/>
            <person name="Mu B."/>
            <person name="Ni P."/>
            <person name="Lin R."/>
            <person name="Qian W."/>
            <person name="Wang G."/>
            <person name="Yu C."/>
            <person name="Nie W."/>
            <person name="Wang J."/>
            <person name="Wu Z."/>
            <person name="Liang H."/>
            <person name="Min J."/>
            <person name="Wu Q."/>
            <person name="Cheng S."/>
            <person name="Ruan J."/>
            <person name="Wang M."/>
            <person name="Shi Z."/>
            <person name="Wen M."/>
            <person name="Liu B."/>
            <person name="Ren X."/>
            <person name="Zheng H."/>
            <person name="Dong D."/>
            <person name="Cook K."/>
            <person name="Shan G."/>
            <person name="Zhang H."/>
            <person name="Kosiol C."/>
            <person name="Xie X."/>
            <person name="Lu Z."/>
            <person name="Zheng H."/>
            <person name="Li Y."/>
            <person name="Steiner C.C."/>
            <person name="Lam T.T."/>
            <person name="Lin S."/>
            <person name="Zhang Q."/>
            <person name="Li G."/>
            <person name="Tian J."/>
            <person name="Gong T."/>
            <person name="Liu H."/>
            <person name="Zhang D."/>
            <person name="Fang L."/>
            <person name="Ye C."/>
            <person name="Zhang J."/>
            <person name="Hu W."/>
            <person name="Xu A."/>
            <person name="Ren Y."/>
            <person name="Zhang G."/>
            <person name="Bruford M.W."/>
            <person name="Li Q."/>
            <person name="Ma L."/>
            <person name="Guo Y."/>
            <person name="An N."/>
            <person name="Hu Y."/>
            <person name="Zheng Y."/>
            <person name="Shi Y."/>
            <person name="Li Z."/>
            <person name="Liu Q."/>
            <person name="Chen Y."/>
            <person name="Zhao J."/>
            <person name="Qu N."/>
            <person name="Zhao S."/>
            <person name="Tian F."/>
            <person name="Wang X."/>
            <person name="Wang H."/>
            <person name="Xu L."/>
            <person name="Liu X."/>
            <person name="Vinar T."/>
            <person name="Wang Y."/>
            <person name="Lam T.W."/>
            <person name="Yiu S.M."/>
            <person name="Liu S."/>
            <person name="Zhang H."/>
            <person name="Li D."/>
            <person name="Huang Y."/>
            <person name="Wang X."/>
            <person name="Yang G."/>
            <person name="Jiang Z."/>
            <person name="Wang J."/>
            <person name="Qin N."/>
            <person name="Li L."/>
            <person name="Li J."/>
            <person name="Bolund L."/>
            <person name="Kristiansen K."/>
            <person name="Wong G.K."/>
            <person name="Olson M."/>
            <person name="Zhang X."/>
            <person name="Li S."/>
            <person name="Yang H."/>
            <person name="Wang J."/>
            <person name="Wang J."/>
        </authorList>
    </citation>
    <scope>NUCLEOTIDE SEQUENCE [LARGE SCALE GENOMIC DNA]</scope>
</reference>
<name>G1MIU9_AILME</name>
<dbReference type="PANTHER" id="PTHR13009">
    <property type="entry name" value="HEAT SHOCK PROTEIN 90 HSP90 CO-CHAPERONE AHA-1"/>
    <property type="match status" value="1"/>
</dbReference>
<dbReference type="GO" id="GO:0001671">
    <property type="term" value="F:ATPase activator activity"/>
    <property type="evidence" value="ECO:0007669"/>
    <property type="project" value="InterPro"/>
</dbReference>
<feature type="domain" description="Activator of Hsp90 ATPase AHSA1-like N-terminal" evidence="2">
    <location>
        <begin position="19"/>
        <end position="151"/>
    </location>
</feature>
<dbReference type="Proteomes" id="UP000008912">
    <property type="component" value="Unassembled WGS sequence"/>
</dbReference>
<protein>
    <recommendedName>
        <fullName evidence="2">Activator of Hsp90 ATPase AHSA1-like N-terminal domain-containing protein</fullName>
    </recommendedName>
</protein>
<dbReference type="eggNOG" id="KOG2936">
    <property type="taxonomic scope" value="Eukaryota"/>
</dbReference>
<accession>G1MIU9</accession>
<evidence type="ECO:0000259" key="2">
    <source>
        <dbReference type="SMART" id="SM01000"/>
    </source>
</evidence>
<proteinExistence type="inferred from homology"/>
<evidence type="ECO:0000313" key="4">
    <source>
        <dbReference type="Proteomes" id="UP000008912"/>
    </source>
</evidence>
<dbReference type="GO" id="GO:0005829">
    <property type="term" value="C:cytosol"/>
    <property type="evidence" value="ECO:0007669"/>
    <property type="project" value="TreeGrafter"/>
</dbReference>
<sequence>MAKWGQGDPRWIVEEREDGTNVNNWRWCGRAGAGPLRDLLVGIIVENEAGGGEISELKQVEGEASCSSCKGKLIFFYECNISLSWKGVIKESGAQHKELIEISNLSEENEIDDTEVNVSKKKDGDILKDLRKTAGTAKVREALGDYLKALKTCKEGNPCEPEGPFSIYPSYALYCGLDSQDMVMSVRLQKQLFMLQDKL</sequence>
<dbReference type="SUPFAM" id="SSF103111">
    <property type="entry name" value="Activator of Hsp90 ATPase, Aha1"/>
    <property type="match status" value="1"/>
</dbReference>
<keyword evidence="4" id="KW-1185">Reference proteome</keyword>